<proteinExistence type="predicted"/>
<keyword evidence="1" id="KW-0677">Repeat</keyword>
<dbReference type="InterPro" id="IPR048570">
    <property type="entry name" value="PSMD1_RPN2_N"/>
</dbReference>
<evidence type="ECO:0000313" key="5">
    <source>
        <dbReference type="EMBL" id="VDD93070.1"/>
    </source>
</evidence>
<gene>
    <name evidence="5" type="ORF">EVEC_LOCUS7821</name>
</gene>
<dbReference type="GO" id="GO:0043161">
    <property type="term" value="P:proteasome-mediated ubiquitin-dependent protein catabolic process"/>
    <property type="evidence" value="ECO:0007669"/>
    <property type="project" value="TreeGrafter"/>
</dbReference>
<reference evidence="7" key="1">
    <citation type="submission" date="2016-04" db="UniProtKB">
        <authorList>
            <consortium name="WormBaseParasite"/>
        </authorList>
    </citation>
    <scope>IDENTIFICATION</scope>
</reference>
<keyword evidence="6" id="KW-1185">Reference proteome</keyword>
<dbReference type="PANTHER" id="PTHR10943:SF2">
    <property type="entry name" value="26S PROTEASOME NON-ATPASE REGULATORY SUBUNIT 1"/>
    <property type="match status" value="1"/>
</dbReference>
<dbReference type="PANTHER" id="PTHR10943">
    <property type="entry name" value="26S PROTEASOME NON-ATPASE REGULATORY SUBUNIT"/>
    <property type="match status" value="1"/>
</dbReference>
<dbReference type="AlphaFoldDB" id="A0A0N4VCN7"/>
<evidence type="ECO:0000256" key="2">
    <source>
        <dbReference type="ARBA" id="ARBA00022942"/>
    </source>
</evidence>
<feature type="region of interest" description="Disordered" evidence="3">
    <location>
        <begin position="265"/>
        <end position="326"/>
    </location>
</feature>
<dbReference type="Pfam" id="PF01851">
    <property type="entry name" value="PC_rep"/>
    <property type="match status" value="1"/>
</dbReference>
<dbReference type="Pfam" id="PF21505">
    <property type="entry name" value="RPN2_N"/>
    <property type="match status" value="1"/>
</dbReference>
<dbReference type="Proteomes" id="UP000274131">
    <property type="component" value="Unassembled WGS sequence"/>
</dbReference>
<accession>A0A0N4VCN7</accession>
<name>A0A0N4VCN7_ENTVE</name>
<dbReference type="InterPro" id="IPR002015">
    <property type="entry name" value="Proteasome/cyclosome_rpt"/>
</dbReference>
<dbReference type="EMBL" id="UXUI01009107">
    <property type="protein sequence ID" value="VDD93070.1"/>
    <property type="molecule type" value="Genomic_DNA"/>
</dbReference>
<protein>
    <submittedName>
        <fullName evidence="7">26S proteasome non-ATPase regulatory subunit 1</fullName>
    </submittedName>
</protein>
<evidence type="ECO:0000259" key="4">
    <source>
        <dbReference type="Pfam" id="PF21505"/>
    </source>
</evidence>
<dbReference type="GO" id="GO:0008540">
    <property type="term" value="C:proteasome regulatory particle, base subcomplex"/>
    <property type="evidence" value="ECO:0007669"/>
    <property type="project" value="TreeGrafter"/>
</dbReference>
<dbReference type="GO" id="GO:0005634">
    <property type="term" value="C:nucleus"/>
    <property type="evidence" value="ECO:0007669"/>
    <property type="project" value="TreeGrafter"/>
</dbReference>
<dbReference type="SUPFAM" id="SSF48371">
    <property type="entry name" value="ARM repeat"/>
    <property type="match status" value="1"/>
</dbReference>
<evidence type="ECO:0000313" key="7">
    <source>
        <dbReference type="WBParaSite" id="EVEC_0000833701-mRNA-1"/>
    </source>
</evidence>
<dbReference type="OrthoDB" id="261572at2759"/>
<evidence type="ECO:0000256" key="1">
    <source>
        <dbReference type="ARBA" id="ARBA00022737"/>
    </source>
</evidence>
<dbReference type="InterPro" id="IPR016024">
    <property type="entry name" value="ARM-type_fold"/>
</dbReference>
<sequence length="648" mass="72048">MTLLLLNQWKKQAGGAQDASAFLLALESEKSSMREKEIIINAFDDWEVLTPTWFEVYYCLGDYDSALQYALAAKDKFQLSPRPSSSLVGSQDEQYVNKMIEHALDIYKKSRRTEEHVAPLERLVDRIFERNMKRKELRYVIGLALDTRRIDMILKAVKAADDKAVLLAETAAKVLESQLDRPFRSTVLDLLLKLFSEQDEPDFVAMCQCLIRLEKPVDVADILSRLAGSKGDNGVLLAYQIAFDLYENASQQFINKIEKALLGEDPTKHRASGDGDASTSEEKPAEESEELMEVTSSVADPIYGDSDPLLEPSTASKKNASSTTEGVTAPKIEGIVGERLRSILRGEQTIKHHMQFLIKNNHTDMLILKQMKESVRTASAHNATVIANGLMHLGTTTDDFLRDNLEWISKATNWNKFNAVASLGLIHKGHEANAQKLLEPYLPRGEQDQFGFKEGGSLYAYGLIHANHGNEEVVNYLREQLGRGSTSAVRHGACLGLGLAAMGTFDEKAMIFSTWSQRETTDFSELDSEAAGLSMGLVSVGGLQHAIFEDMVQYMCETQHDKIQRGLRTGIALLAYGRQEEAERWVEQLMEHKSNAMLRSTAVCMLAMAYAGSGKADVVRRLLAKVAADPNQDVKRFAVIAIGFVLSK</sequence>
<dbReference type="FunFam" id="1.25.10.10:FF:000426">
    <property type="entry name" value="Proteasome 26S subunit, non-ATPase 1"/>
    <property type="match status" value="1"/>
</dbReference>
<dbReference type="STRING" id="51028.A0A0N4VCN7"/>
<dbReference type="WBParaSite" id="EVEC_0000833701-mRNA-1">
    <property type="protein sequence ID" value="EVEC_0000833701-mRNA-1"/>
    <property type="gene ID" value="EVEC_0000833701"/>
</dbReference>
<dbReference type="Gene3D" id="1.25.10.10">
    <property type="entry name" value="Leucine-rich Repeat Variant"/>
    <property type="match status" value="1"/>
</dbReference>
<evidence type="ECO:0000313" key="6">
    <source>
        <dbReference type="Proteomes" id="UP000274131"/>
    </source>
</evidence>
<dbReference type="GO" id="GO:0034515">
    <property type="term" value="C:proteasome storage granule"/>
    <property type="evidence" value="ECO:0007669"/>
    <property type="project" value="TreeGrafter"/>
</dbReference>
<organism evidence="7">
    <name type="scientific">Enterobius vermicularis</name>
    <name type="common">Human pinworm</name>
    <dbReference type="NCBI Taxonomy" id="51028"/>
    <lineage>
        <taxon>Eukaryota</taxon>
        <taxon>Metazoa</taxon>
        <taxon>Ecdysozoa</taxon>
        <taxon>Nematoda</taxon>
        <taxon>Chromadorea</taxon>
        <taxon>Rhabditida</taxon>
        <taxon>Spirurina</taxon>
        <taxon>Oxyuridomorpha</taxon>
        <taxon>Oxyuroidea</taxon>
        <taxon>Oxyuridae</taxon>
        <taxon>Enterobius</taxon>
    </lineage>
</organism>
<feature type="domain" description="26S proteasome non-ATPase regulatory subunit 1/RPN2 N-terminal" evidence="4">
    <location>
        <begin position="56"/>
        <end position="265"/>
    </location>
</feature>
<feature type="compositionally biased region" description="Low complexity" evidence="3">
    <location>
        <begin position="313"/>
        <end position="324"/>
    </location>
</feature>
<keyword evidence="2" id="KW-0647">Proteasome</keyword>
<evidence type="ECO:0000256" key="3">
    <source>
        <dbReference type="SAM" id="MobiDB-lite"/>
    </source>
</evidence>
<reference evidence="5 6" key="2">
    <citation type="submission" date="2018-10" db="EMBL/GenBank/DDBJ databases">
        <authorList>
            <consortium name="Pathogen Informatics"/>
        </authorList>
    </citation>
    <scope>NUCLEOTIDE SEQUENCE [LARGE SCALE GENOMIC DNA]</scope>
</reference>
<dbReference type="InterPro" id="IPR011989">
    <property type="entry name" value="ARM-like"/>
</dbReference>